<name>A0AAU9KPL5_9STRA</name>
<evidence type="ECO:0000313" key="2">
    <source>
        <dbReference type="Proteomes" id="UP001160483"/>
    </source>
</evidence>
<dbReference type="Proteomes" id="UP001160483">
    <property type="component" value="Unassembled WGS sequence"/>
</dbReference>
<proteinExistence type="predicted"/>
<gene>
    <name evidence="1" type="ORF">PBS003_LOCUS1733</name>
</gene>
<evidence type="ECO:0000313" key="1">
    <source>
        <dbReference type="EMBL" id="CAH0474895.1"/>
    </source>
</evidence>
<organism evidence="1 2">
    <name type="scientific">Peronospora belbahrii</name>
    <dbReference type="NCBI Taxonomy" id="622444"/>
    <lineage>
        <taxon>Eukaryota</taxon>
        <taxon>Sar</taxon>
        <taxon>Stramenopiles</taxon>
        <taxon>Oomycota</taxon>
        <taxon>Peronosporomycetes</taxon>
        <taxon>Peronosporales</taxon>
        <taxon>Peronosporaceae</taxon>
        <taxon>Peronospora</taxon>
    </lineage>
</organism>
<dbReference type="EMBL" id="CAKKTJ010000116">
    <property type="protein sequence ID" value="CAH0474895.1"/>
    <property type="molecule type" value="Genomic_DNA"/>
</dbReference>
<reference evidence="1" key="1">
    <citation type="submission" date="2021-11" db="EMBL/GenBank/DDBJ databases">
        <authorList>
            <person name="Islam A."/>
            <person name="Islam S."/>
            <person name="Flora M.S."/>
            <person name="Rahman M."/>
            <person name="Ziaur R.M."/>
            <person name="Epstein J.H."/>
            <person name="Hassan M."/>
            <person name="Klassen M."/>
            <person name="Woodard K."/>
            <person name="Webb A."/>
            <person name="Webby R.J."/>
            <person name="El Zowalaty M.E."/>
        </authorList>
    </citation>
    <scope>NUCLEOTIDE SEQUENCE</scope>
    <source>
        <strain evidence="1">Pbs3</strain>
    </source>
</reference>
<dbReference type="AlphaFoldDB" id="A0AAU9KPL5"/>
<sequence>MLKRQQDGHKITVNLHKLELCKGIPEVLEAMEYLLPDYGGKVVLYATVGDAGRTASLQYRMHSRQTNELVGWRGHVSNQEVCDDLAVAAKQRPSYKPYPGGSNCYTCTAGIKLVAHSITWMILMKFCAC</sequence>
<comment type="caution">
    <text evidence="1">The sequence shown here is derived from an EMBL/GenBank/DDBJ whole genome shotgun (WGS) entry which is preliminary data.</text>
</comment>
<accession>A0AAU9KPL5</accession>
<protein>
    <submittedName>
        <fullName evidence="1">Uncharacterized protein</fullName>
    </submittedName>
</protein>
<dbReference type="Gene3D" id="3.40.50.2000">
    <property type="entry name" value="Glycogen Phosphorylase B"/>
    <property type="match status" value="1"/>
</dbReference>
<dbReference type="SUPFAM" id="SSF53756">
    <property type="entry name" value="UDP-Glycosyltransferase/glycogen phosphorylase"/>
    <property type="match status" value="1"/>
</dbReference>